<dbReference type="OrthoDB" id="9901096at2"/>
<keyword evidence="1" id="KW-0472">Membrane</keyword>
<name>A0A562PYT3_9PSED</name>
<evidence type="ECO:0000313" key="2">
    <source>
        <dbReference type="EMBL" id="TWI49601.1"/>
    </source>
</evidence>
<dbReference type="RefSeq" id="WP_145144928.1">
    <property type="nucleotide sequence ID" value="NZ_VLKY01000016.1"/>
</dbReference>
<comment type="caution">
    <text evidence="2">The sequence shown here is derived from an EMBL/GenBank/DDBJ whole genome shotgun (WGS) entry which is preliminary data.</text>
</comment>
<evidence type="ECO:0000313" key="3">
    <source>
        <dbReference type="Proteomes" id="UP000316905"/>
    </source>
</evidence>
<dbReference type="AlphaFoldDB" id="A0A562PYT3"/>
<keyword evidence="3" id="KW-1185">Reference proteome</keyword>
<reference evidence="2 3" key="1">
    <citation type="journal article" date="2015" name="Stand. Genomic Sci.">
        <title>Genomic Encyclopedia of Bacterial and Archaeal Type Strains, Phase III: the genomes of soil and plant-associated and newly described type strains.</title>
        <authorList>
            <person name="Whitman W.B."/>
            <person name="Woyke T."/>
            <person name="Klenk H.P."/>
            <person name="Zhou Y."/>
            <person name="Lilburn T.G."/>
            <person name="Beck B.J."/>
            <person name="De Vos P."/>
            <person name="Vandamme P."/>
            <person name="Eisen J.A."/>
            <person name="Garrity G."/>
            <person name="Hugenholtz P."/>
            <person name="Kyrpides N.C."/>
        </authorList>
    </citation>
    <scope>NUCLEOTIDE SEQUENCE [LARGE SCALE GENOMIC DNA]</scope>
    <source>
        <strain evidence="2 3">CGMCC 1.6858</strain>
    </source>
</reference>
<feature type="transmembrane region" description="Helical" evidence="1">
    <location>
        <begin position="75"/>
        <end position="99"/>
    </location>
</feature>
<protein>
    <submittedName>
        <fullName evidence="2">Uncharacterized protein</fullName>
    </submittedName>
</protein>
<gene>
    <name evidence="2" type="ORF">IQ22_03924</name>
</gene>
<dbReference type="EMBL" id="VLKY01000016">
    <property type="protein sequence ID" value="TWI49601.1"/>
    <property type="molecule type" value="Genomic_DNA"/>
</dbReference>
<keyword evidence="1" id="KW-0812">Transmembrane</keyword>
<proteinExistence type="predicted"/>
<organism evidence="2 3">
    <name type="scientific">Pseudomonas duriflava</name>
    <dbReference type="NCBI Taxonomy" id="459528"/>
    <lineage>
        <taxon>Bacteria</taxon>
        <taxon>Pseudomonadati</taxon>
        <taxon>Pseudomonadota</taxon>
        <taxon>Gammaproteobacteria</taxon>
        <taxon>Pseudomonadales</taxon>
        <taxon>Pseudomonadaceae</taxon>
        <taxon>Pseudomonas</taxon>
    </lineage>
</organism>
<dbReference type="Proteomes" id="UP000316905">
    <property type="component" value="Unassembled WGS sequence"/>
</dbReference>
<feature type="transmembrane region" description="Helical" evidence="1">
    <location>
        <begin position="7"/>
        <end position="27"/>
    </location>
</feature>
<accession>A0A562PYT3</accession>
<feature type="transmembrane region" description="Helical" evidence="1">
    <location>
        <begin position="33"/>
        <end position="54"/>
    </location>
</feature>
<evidence type="ECO:0000256" key="1">
    <source>
        <dbReference type="SAM" id="Phobius"/>
    </source>
</evidence>
<keyword evidence="1" id="KW-1133">Transmembrane helix</keyword>
<sequence length="109" mass="11626">MRFQNKSIITSLMFALTALTCGTVYWLDISQSFSDLFLAFSLINCVVMGAWGFLQGKQLGADLGRCCQKGIGSSISGLLGTGAAGYAMGCYLILVVNILPELCDAFLIP</sequence>